<name>A0A9Q1BTL5_HOLLE</name>
<feature type="transmembrane region" description="Helical" evidence="7">
    <location>
        <begin position="377"/>
        <end position="399"/>
    </location>
</feature>
<feature type="domain" description="Amino acid transporter transmembrane" evidence="8">
    <location>
        <begin position="49"/>
        <end position="439"/>
    </location>
</feature>
<dbReference type="AlphaFoldDB" id="A0A9Q1BTL5"/>
<proteinExistence type="predicted"/>
<evidence type="ECO:0000256" key="7">
    <source>
        <dbReference type="SAM" id="Phobius"/>
    </source>
</evidence>
<feature type="region of interest" description="Disordered" evidence="6">
    <location>
        <begin position="1"/>
        <end position="40"/>
    </location>
</feature>
<keyword evidence="10" id="KW-1185">Reference proteome</keyword>
<evidence type="ECO:0000256" key="4">
    <source>
        <dbReference type="ARBA" id="ARBA00022989"/>
    </source>
</evidence>
<comment type="subcellular location">
    <subcellularLocation>
        <location evidence="1">Membrane</location>
    </subcellularLocation>
</comment>
<keyword evidence="2" id="KW-0813">Transport</keyword>
<evidence type="ECO:0000256" key="5">
    <source>
        <dbReference type="ARBA" id="ARBA00023136"/>
    </source>
</evidence>
<dbReference type="EMBL" id="JAIZAY010000012">
    <property type="protein sequence ID" value="KAJ8032545.1"/>
    <property type="molecule type" value="Genomic_DNA"/>
</dbReference>
<dbReference type="GO" id="GO:0016020">
    <property type="term" value="C:membrane"/>
    <property type="evidence" value="ECO:0007669"/>
    <property type="project" value="UniProtKB-SubCell"/>
</dbReference>
<keyword evidence="4 7" id="KW-1133">Transmembrane helix</keyword>
<reference evidence="9" key="1">
    <citation type="submission" date="2021-10" db="EMBL/GenBank/DDBJ databases">
        <title>Tropical sea cucumber genome reveals ecological adaptation and Cuvierian tubules defense mechanism.</title>
        <authorList>
            <person name="Chen T."/>
        </authorList>
    </citation>
    <scope>NUCLEOTIDE SEQUENCE</scope>
    <source>
        <strain evidence="9">Nanhai2018</strain>
        <tissue evidence="9">Muscle</tissue>
    </source>
</reference>
<keyword evidence="3 7" id="KW-0812">Transmembrane</keyword>
<feature type="transmembrane region" description="Helical" evidence="7">
    <location>
        <begin position="420"/>
        <end position="440"/>
    </location>
</feature>
<protein>
    <submittedName>
        <fullName evidence="9">Amino acid transporter AVT1D</fullName>
    </submittedName>
</protein>
<feature type="transmembrane region" description="Helical" evidence="7">
    <location>
        <begin position="47"/>
        <end position="68"/>
    </location>
</feature>
<feature type="compositionally biased region" description="Basic and acidic residues" evidence="6">
    <location>
        <begin position="19"/>
        <end position="33"/>
    </location>
</feature>
<evidence type="ECO:0000259" key="8">
    <source>
        <dbReference type="Pfam" id="PF01490"/>
    </source>
</evidence>
<accession>A0A9Q1BTL5</accession>
<feature type="transmembrane region" description="Helical" evidence="7">
    <location>
        <begin position="168"/>
        <end position="187"/>
    </location>
</feature>
<feature type="transmembrane region" description="Helical" evidence="7">
    <location>
        <begin position="193"/>
        <end position="213"/>
    </location>
</feature>
<evidence type="ECO:0000256" key="1">
    <source>
        <dbReference type="ARBA" id="ARBA00004370"/>
    </source>
</evidence>
<feature type="transmembrane region" description="Helical" evidence="7">
    <location>
        <begin position="134"/>
        <end position="156"/>
    </location>
</feature>
<feature type="transmembrane region" description="Helical" evidence="7">
    <location>
        <begin position="313"/>
        <end position="333"/>
    </location>
</feature>
<dbReference type="PANTHER" id="PTHR48017">
    <property type="entry name" value="OS05G0424000 PROTEIN-RELATED"/>
    <property type="match status" value="1"/>
</dbReference>
<sequence length="466" mass="50680">MPADGETSKAGSSGDQLLDEGKPDLPLLSHDKEEESSEGENSLEGHYGIFTAAVFIIATVAGSGVVLLPSALAKTGWTGMIALILTIILEIYTGALLGRCWIILQERFPATYKQQNRYPYPAIAYEAFGTVGRVIVSLTIQITLLLIIVAYLIIVAENGAVLLGLEDVNTCYTLTAVAIIIFPFTWFGTPKDFYLVAIGGAATTGFASILLLISMLTQTSYNADVKLNPTAPSFTRFFAGTGVMIVSFSGHVSFPTIQHDMADPSKFPQSLVLGGFVVSLYFIPMTVVGYALYGDLLLQYENIFQVVGDSFEKTMSLLLITAHVMVTVLIYGNPLFQEVEHIFGIETSFTWKRVATRFSILLFSWFISITVPASAVVLSLLGGTALLALSLICPVGFYWKLRMMESPTKSGERKPLSTTEVIIFACILVLSAFLSISTTYSDLSHLGSDLFFNVSLPCYLKSMELP</sequence>
<dbReference type="Proteomes" id="UP001152320">
    <property type="component" value="Chromosome 12"/>
</dbReference>
<organism evidence="9 10">
    <name type="scientific">Holothuria leucospilota</name>
    <name type="common">Black long sea cucumber</name>
    <name type="synonym">Mertensiothuria leucospilota</name>
    <dbReference type="NCBI Taxonomy" id="206669"/>
    <lineage>
        <taxon>Eukaryota</taxon>
        <taxon>Metazoa</taxon>
        <taxon>Echinodermata</taxon>
        <taxon>Eleutherozoa</taxon>
        <taxon>Echinozoa</taxon>
        <taxon>Holothuroidea</taxon>
        <taxon>Aspidochirotacea</taxon>
        <taxon>Aspidochirotida</taxon>
        <taxon>Holothuriidae</taxon>
        <taxon>Holothuria</taxon>
    </lineage>
</organism>
<evidence type="ECO:0000256" key="2">
    <source>
        <dbReference type="ARBA" id="ARBA00022448"/>
    </source>
</evidence>
<feature type="transmembrane region" description="Helical" evidence="7">
    <location>
        <begin position="271"/>
        <end position="293"/>
    </location>
</feature>
<feature type="transmembrane region" description="Helical" evidence="7">
    <location>
        <begin position="354"/>
        <end position="371"/>
    </location>
</feature>
<dbReference type="OrthoDB" id="655540at2759"/>
<dbReference type="Pfam" id="PF01490">
    <property type="entry name" value="Aa_trans"/>
    <property type="match status" value="1"/>
</dbReference>
<comment type="caution">
    <text evidence="9">The sequence shown here is derived from an EMBL/GenBank/DDBJ whole genome shotgun (WGS) entry which is preliminary data.</text>
</comment>
<gene>
    <name evidence="9" type="ORF">HOLleu_26096</name>
</gene>
<evidence type="ECO:0000256" key="3">
    <source>
        <dbReference type="ARBA" id="ARBA00022692"/>
    </source>
</evidence>
<feature type="transmembrane region" description="Helical" evidence="7">
    <location>
        <begin position="80"/>
        <end position="104"/>
    </location>
</feature>
<keyword evidence="5 7" id="KW-0472">Membrane</keyword>
<dbReference type="InterPro" id="IPR013057">
    <property type="entry name" value="AA_transpt_TM"/>
</dbReference>
<evidence type="ECO:0000313" key="10">
    <source>
        <dbReference type="Proteomes" id="UP001152320"/>
    </source>
</evidence>
<evidence type="ECO:0000313" key="9">
    <source>
        <dbReference type="EMBL" id="KAJ8032545.1"/>
    </source>
</evidence>
<evidence type="ECO:0000256" key="6">
    <source>
        <dbReference type="SAM" id="MobiDB-lite"/>
    </source>
</evidence>